<feature type="transmembrane region" description="Helical" evidence="1">
    <location>
        <begin position="299"/>
        <end position="319"/>
    </location>
</feature>
<feature type="transmembrane region" description="Helical" evidence="1">
    <location>
        <begin position="229"/>
        <end position="248"/>
    </location>
</feature>
<evidence type="ECO:0000313" key="3">
    <source>
        <dbReference type="Proteomes" id="UP000604117"/>
    </source>
</evidence>
<dbReference type="Proteomes" id="UP000604117">
    <property type="component" value="Unassembled WGS sequence"/>
</dbReference>
<gene>
    <name evidence="2" type="ORF">Asi02nite_15000</name>
</gene>
<sequence length="382" mass="41940">MRSRSSTEPHRASTPLELFFDLSFVVAVAQAAVLLEHDVAEHHFAHGIRSYFMIFFAIWWAWMNFTWFASAYDTDDDVYRLSVLITIVGALIIAAGVPRAFDDGDFLIATIGYSIMRLANVGQWIRAAISDPPHRKSATRYAIGTAVVQVGWWLFLLTGGTAVYWTFLGLVIAELLVPVWAERPAGTTWHPRHITERFGLFTLIVLGEAVLAASIAFEGGLDLGANAKLIWLAAAGIVIVFAMWWLYFDRETTTPPGLAVFLWSYGHYLIFSAAAAVGAGLALYVAYLAHDTEISRTAAGYAIAIPVSVYLLAVWGLHYVPHERGLLLLAPPLGVVLILLTPLWPATPQLIAVVLALVVAVTVLRTRRAFELSTGDSYPQAD</sequence>
<proteinExistence type="predicted"/>
<accession>A0ABQ4CL19</accession>
<feature type="transmembrane region" description="Helical" evidence="1">
    <location>
        <begin position="81"/>
        <end position="101"/>
    </location>
</feature>
<feature type="transmembrane region" description="Helical" evidence="1">
    <location>
        <begin position="12"/>
        <end position="35"/>
    </location>
</feature>
<dbReference type="Pfam" id="PF06772">
    <property type="entry name" value="LtrA"/>
    <property type="match status" value="1"/>
</dbReference>
<dbReference type="InterPro" id="IPR010640">
    <property type="entry name" value="Low_temperature_requirement_A"/>
</dbReference>
<protein>
    <submittedName>
        <fullName evidence="2">Membrane protein</fullName>
    </submittedName>
</protein>
<organism evidence="2 3">
    <name type="scientific">Asanoa siamensis</name>
    <dbReference type="NCBI Taxonomy" id="926357"/>
    <lineage>
        <taxon>Bacteria</taxon>
        <taxon>Bacillati</taxon>
        <taxon>Actinomycetota</taxon>
        <taxon>Actinomycetes</taxon>
        <taxon>Micromonosporales</taxon>
        <taxon>Micromonosporaceae</taxon>
        <taxon>Asanoa</taxon>
    </lineage>
</organism>
<feature type="transmembrane region" description="Helical" evidence="1">
    <location>
        <begin position="200"/>
        <end position="217"/>
    </location>
</feature>
<dbReference type="PANTHER" id="PTHR36840:SF1">
    <property type="entry name" value="BLL5714 PROTEIN"/>
    <property type="match status" value="1"/>
</dbReference>
<keyword evidence="1" id="KW-1133">Transmembrane helix</keyword>
<feature type="transmembrane region" description="Helical" evidence="1">
    <location>
        <begin position="107"/>
        <end position="126"/>
    </location>
</feature>
<dbReference type="PANTHER" id="PTHR36840">
    <property type="entry name" value="BLL5714 PROTEIN"/>
    <property type="match status" value="1"/>
</dbReference>
<feature type="transmembrane region" description="Helical" evidence="1">
    <location>
        <begin position="260"/>
        <end position="287"/>
    </location>
</feature>
<keyword evidence="3" id="KW-1185">Reference proteome</keyword>
<evidence type="ECO:0000256" key="1">
    <source>
        <dbReference type="SAM" id="Phobius"/>
    </source>
</evidence>
<evidence type="ECO:0000313" key="2">
    <source>
        <dbReference type="EMBL" id="GIF71982.1"/>
    </source>
</evidence>
<keyword evidence="1" id="KW-0472">Membrane</keyword>
<comment type="caution">
    <text evidence="2">The sequence shown here is derived from an EMBL/GenBank/DDBJ whole genome shotgun (WGS) entry which is preliminary data.</text>
</comment>
<keyword evidence="1" id="KW-0812">Transmembrane</keyword>
<dbReference type="EMBL" id="BONE01000008">
    <property type="protein sequence ID" value="GIF71982.1"/>
    <property type="molecule type" value="Genomic_DNA"/>
</dbReference>
<name>A0ABQ4CL19_9ACTN</name>
<reference evidence="2 3" key="1">
    <citation type="submission" date="2021-01" db="EMBL/GenBank/DDBJ databases">
        <title>Whole genome shotgun sequence of Asanoa siamensis NBRC 107932.</title>
        <authorList>
            <person name="Komaki H."/>
            <person name="Tamura T."/>
        </authorList>
    </citation>
    <scope>NUCLEOTIDE SEQUENCE [LARGE SCALE GENOMIC DNA]</scope>
    <source>
        <strain evidence="2 3">NBRC 107932</strain>
    </source>
</reference>
<feature type="transmembrane region" description="Helical" evidence="1">
    <location>
        <begin position="50"/>
        <end position="69"/>
    </location>
</feature>